<organism evidence="3 4">
    <name type="scientific">Dyella flava</name>
    <dbReference type="NCBI Taxonomy" id="1920170"/>
    <lineage>
        <taxon>Bacteria</taxon>
        <taxon>Pseudomonadati</taxon>
        <taxon>Pseudomonadota</taxon>
        <taxon>Gammaproteobacteria</taxon>
        <taxon>Lysobacterales</taxon>
        <taxon>Rhodanobacteraceae</taxon>
        <taxon>Dyella</taxon>
    </lineage>
</organism>
<protein>
    <submittedName>
        <fullName evidence="3">DUF4142 domain-containing protein</fullName>
    </submittedName>
</protein>
<feature type="signal peptide" evidence="1">
    <location>
        <begin position="1"/>
        <end position="25"/>
    </location>
</feature>
<sequence length="178" mass="18520">MNGLSKSAMLWSLAGAVAFSGALWAQSSPAPSSTASPAMSAGGDAHFVMAASAAGDTEVIASRMAMTHAQSAKIKSFATSMVRDHAAANDKLRTIAQRNGFTLAGTAMVEQQPDLARLDSLKGADFDKAYADMMRKDHQDAVALFTAESSGGSNGDLKTFATQTLPTLQHHLAMAQTL</sequence>
<dbReference type="EMBL" id="JADIKE010000031">
    <property type="protein sequence ID" value="MBM7125084.1"/>
    <property type="molecule type" value="Genomic_DNA"/>
</dbReference>
<reference evidence="3" key="1">
    <citation type="submission" date="2020-10" db="EMBL/GenBank/DDBJ databases">
        <title>Phylogeny of dyella-like bacteria.</title>
        <authorList>
            <person name="Fu J."/>
        </authorList>
    </citation>
    <scope>NUCLEOTIDE SEQUENCE</scope>
    <source>
        <strain evidence="3">DHOC52</strain>
    </source>
</reference>
<proteinExistence type="predicted"/>
<feature type="domain" description="DUF4142" evidence="2">
    <location>
        <begin position="44"/>
        <end position="178"/>
    </location>
</feature>
<evidence type="ECO:0000256" key="1">
    <source>
        <dbReference type="SAM" id="SignalP"/>
    </source>
</evidence>
<keyword evidence="4" id="KW-1185">Reference proteome</keyword>
<dbReference type="PANTHER" id="PTHR38593">
    <property type="entry name" value="BLR2558 PROTEIN"/>
    <property type="match status" value="1"/>
</dbReference>
<evidence type="ECO:0000313" key="4">
    <source>
        <dbReference type="Proteomes" id="UP001430149"/>
    </source>
</evidence>
<accession>A0ABS2K1H5</accession>
<gene>
    <name evidence="3" type="ORF">ISP19_06780</name>
</gene>
<comment type="caution">
    <text evidence="3">The sequence shown here is derived from an EMBL/GenBank/DDBJ whole genome shotgun (WGS) entry which is preliminary data.</text>
</comment>
<dbReference type="Gene3D" id="1.20.1260.10">
    <property type="match status" value="1"/>
</dbReference>
<name>A0ABS2K1H5_9GAMM</name>
<dbReference type="RefSeq" id="WP_204680610.1">
    <property type="nucleotide sequence ID" value="NZ_BSNR01000018.1"/>
</dbReference>
<feature type="chain" id="PRO_5046463809" evidence="1">
    <location>
        <begin position="26"/>
        <end position="178"/>
    </location>
</feature>
<keyword evidence="1" id="KW-0732">Signal</keyword>
<evidence type="ECO:0000313" key="3">
    <source>
        <dbReference type="EMBL" id="MBM7125084.1"/>
    </source>
</evidence>
<dbReference type="InterPro" id="IPR025419">
    <property type="entry name" value="DUF4142"/>
</dbReference>
<dbReference type="PANTHER" id="PTHR38593:SF1">
    <property type="entry name" value="BLR2558 PROTEIN"/>
    <property type="match status" value="1"/>
</dbReference>
<evidence type="ECO:0000259" key="2">
    <source>
        <dbReference type="Pfam" id="PF13628"/>
    </source>
</evidence>
<dbReference type="Proteomes" id="UP001430149">
    <property type="component" value="Unassembled WGS sequence"/>
</dbReference>
<dbReference type="InterPro" id="IPR012347">
    <property type="entry name" value="Ferritin-like"/>
</dbReference>
<dbReference type="Pfam" id="PF13628">
    <property type="entry name" value="DUF4142"/>
    <property type="match status" value="1"/>
</dbReference>